<feature type="compositionally biased region" description="Low complexity" evidence="1">
    <location>
        <begin position="57"/>
        <end position="67"/>
    </location>
</feature>
<keyword evidence="4" id="KW-1185">Reference proteome</keyword>
<feature type="compositionally biased region" description="Polar residues" evidence="1">
    <location>
        <begin position="226"/>
        <end position="235"/>
    </location>
</feature>
<feature type="region of interest" description="Disordered" evidence="1">
    <location>
        <begin position="499"/>
        <end position="529"/>
    </location>
</feature>
<dbReference type="VEuPathDB" id="FungiDB:LEMA_P111760.1"/>
<feature type="region of interest" description="Disordered" evidence="1">
    <location>
        <begin position="290"/>
        <end position="451"/>
    </location>
</feature>
<dbReference type="HOGENOM" id="CLU_439449_0_0_1"/>
<name>E4ZY12_LEPMJ</name>
<feature type="region of interest" description="Disordered" evidence="1">
    <location>
        <begin position="224"/>
        <end position="257"/>
    </location>
</feature>
<dbReference type="EMBL" id="FP929128">
    <property type="protein sequence ID" value="CBX96257.1"/>
    <property type="molecule type" value="Genomic_DNA"/>
</dbReference>
<gene>
    <name evidence="3" type="ORF">LEMA_P111760.1</name>
</gene>
<evidence type="ECO:0000313" key="4">
    <source>
        <dbReference type="Proteomes" id="UP000002668"/>
    </source>
</evidence>
<proteinExistence type="predicted"/>
<dbReference type="RefSeq" id="XP_003839736.1">
    <property type="nucleotide sequence ID" value="XM_003839688.1"/>
</dbReference>
<feature type="region of interest" description="Disordered" evidence="1">
    <location>
        <begin position="173"/>
        <end position="205"/>
    </location>
</feature>
<feature type="compositionally biased region" description="Polar residues" evidence="1">
    <location>
        <begin position="421"/>
        <end position="451"/>
    </location>
</feature>
<organism evidence="4">
    <name type="scientific">Leptosphaeria maculans (strain JN3 / isolate v23.1.3 / race Av1-4-5-6-7-8)</name>
    <name type="common">Blackleg fungus</name>
    <name type="synonym">Phoma lingam</name>
    <dbReference type="NCBI Taxonomy" id="985895"/>
    <lineage>
        <taxon>Eukaryota</taxon>
        <taxon>Fungi</taxon>
        <taxon>Dikarya</taxon>
        <taxon>Ascomycota</taxon>
        <taxon>Pezizomycotina</taxon>
        <taxon>Dothideomycetes</taxon>
        <taxon>Pleosporomycetidae</taxon>
        <taxon>Pleosporales</taxon>
        <taxon>Pleosporineae</taxon>
        <taxon>Leptosphaeriaceae</taxon>
        <taxon>Plenodomus</taxon>
        <taxon>Plenodomus lingam/Leptosphaeria maculans species complex</taxon>
    </lineage>
</organism>
<dbReference type="OrthoDB" id="10635202at2759"/>
<dbReference type="AlphaFoldDB" id="E4ZY12"/>
<feature type="compositionally biased region" description="Basic and acidic residues" evidence="1">
    <location>
        <begin position="341"/>
        <end position="352"/>
    </location>
</feature>
<dbReference type="GeneID" id="13289670"/>
<keyword evidence="2" id="KW-0472">Membrane</keyword>
<feature type="transmembrane region" description="Helical" evidence="2">
    <location>
        <begin position="569"/>
        <end position="592"/>
    </location>
</feature>
<feature type="compositionally biased region" description="Polar residues" evidence="1">
    <location>
        <begin position="188"/>
        <end position="197"/>
    </location>
</feature>
<dbReference type="InParanoid" id="E4ZY12"/>
<feature type="compositionally biased region" description="Polar residues" evidence="1">
    <location>
        <begin position="299"/>
        <end position="330"/>
    </location>
</feature>
<feature type="region of interest" description="Disordered" evidence="1">
    <location>
        <begin position="90"/>
        <end position="132"/>
    </location>
</feature>
<evidence type="ECO:0000313" key="3">
    <source>
        <dbReference type="EMBL" id="CBX96257.1"/>
    </source>
</evidence>
<feature type="region of interest" description="Disordered" evidence="1">
    <location>
        <begin position="22"/>
        <end position="71"/>
    </location>
</feature>
<keyword evidence="2" id="KW-0812">Transmembrane</keyword>
<evidence type="ECO:0000256" key="2">
    <source>
        <dbReference type="SAM" id="Phobius"/>
    </source>
</evidence>
<feature type="compositionally biased region" description="Polar residues" evidence="1">
    <location>
        <begin position="513"/>
        <end position="529"/>
    </location>
</feature>
<reference evidence="4" key="1">
    <citation type="journal article" date="2011" name="Nat. Commun.">
        <title>Effector diversification within compartments of the Leptosphaeria maculans genome affected by Repeat-Induced Point mutations.</title>
        <authorList>
            <person name="Rouxel T."/>
            <person name="Grandaubert J."/>
            <person name="Hane J.K."/>
            <person name="Hoede C."/>
            <person name="van de Wouw A.P."/>
            <person name="Couloux A."/>
            <person name="Dominguez V."/>
            <person name="Anthouard V."/>
            <person name="Bally P."/>
            <person name="Bourras S."/>
            <person name="Cozijnsen A.J."/>
            <person name="Ciuffetti L.M."/>
            <person name="Degrave A."/>
            <person name="Dilmaghani A."/>
            <person name="Duret L."/>
            <person name="Fudal I."/>
            <person name="Goodwin S.B."/>
            <person name="Gout L."/>
            <person name="Glaser N."/>
            <person name="Linglin J."/>
            <person name="Kema G.H.J."/>
            <person name="Lapalu N."/>
            <person name="Lawrence C.B."/>
            <person name="May K."/>
            <person name="Meyer M."/>
            <person name="Ollivier B."/>
            <person name="Poulain J."/>
            <person name="Schoch C.L."/>
            <person name="Simon A."/>
            <person name="Spatafora J.W."/>
            <person name="Stachowiak A."/>
            <person name="Turgeon B.G."/>
            <person name="Tyler B.M."/>
            <person name="Vincent D."/>
            <person name="Weissenbach J."/>
            <person name="Amselem J."/>
            <person name="Quesneville H."/>
            <person name="Oliver R.P."/>
            <person name="Wincker P."/>
            <person name="Balesdent M.-H."/>
            <person name="Howlett B.J."/>
        </authorList>
    </citation>
    <scope>NUCLEOTIDE SEQUENCE [LARGE SCALE GENOMIC DNA]</scope>
    <source>
        <strain evidence="4">JN3 / isolate v23.1.3 / race Av1-4-5-6-7-8</strain>
    </source>
</reference>
<feature type="transmembrane region" description="Helical" evidence="2">
    <location>
        <begin position="538"/>
        <end position="557"/>
    </location>
</feature>
<protein>
    <submittedName>
        <fullName evidence="3">Predicted protein</fullName>
    </submittedName>
</protein>
<feature type="compositionally biased region" description="Acidic residues" evidence="1">
    <location>
        <begin position="353"/>
        <end position="367"/>
    </location>
</feature>
<dbReference type="Proteomes" id="UP000002668">
    <property type="component" value="Genome"/>
</dbReference>
<evidence type="ECO:0000256" key="1">
    <source>
        <dbReference type="SAM" id="MobiDB-lite"/>
    </source>
</evidence>
<keyword evidence="2" id="KW-1133">Transmembrane helix</keyword>
<accession>E4ZY12</accession>
<sequence length="622" mass="67126">MSHPHHRSDPHSQPVEIEEMVEKYSTPSAGSRPKLASRQSVKPLATTVTGRGSAIMSRASSPMHSSSTFDLNNTYESQQNHTHSGYFDRAQLFGRTPPPEFVPRPRRPPTAASPRHEAFPEQSSGKQPKPTALARIQANPSSSLYALEAATTKLDAEPVATPPFRILSRHSSYFAPQDRSSDEVNTPARDSQTNSGRDSAKSIRSSRSSLLSSAYHDEWIEAGTPEATTSGTVSPLETDDTSVSAVERQMNKSEPRNLSSAMAAWRDHMFNGGSPAASGDGDARQLSWTRRIFGGRTIPSKSTVTTQTTLRNDKSTNSGHGARTTSTEIVRNTADLMESGRSSKDTDNKEALSTDDLEEDESSDSDAELTFYDSSSGSETPPLFHLETSPPYEPADHSEPDISPSMDGETEEALNGAGLIQGNSKVTSNSRDCGHSTTLSRSPEPTRTSITPLEKTVLTMMNPITIFSQAPEAPHEASDPVPTAPTPPLKIMMPITIHSQTPTTPMNFPGSPPTQSKSPQPRNPPSHQQHLTSSQEFAIIYGCVSFAAVRVALMNVGRDLHGCDLLHDIVVGLIAGLVIVVMSCFVGVDALLKVGEEGLLAFGAAVEEVYGMMVDWNGRYEC</sequence>